<accession>K0M940</accession>
<organism evidence="1 2">
    <name type="scientific">Bordetella parapertussis (strain Bpp5)</name>
    <dbReference type="NCBI Taxonomy" id="1208660"/>
    <lineage>
        <taxon>Bacteria</taxon>
        <taxon>Pseudomonadati</taxon>
        <taxon>Pseudomonadota</taxon>
        <taxon>Betaproteobacteria</taxon>
        <taxon>Burkholderiales</taxon>
        <taxon>Alcaligenaceae</taxon>
        <taxon>Bordetella</taxon>
    </lineage>
</organism>
<evidence type="ECO:0000313" key="2">
    <source>
        <dbReference type="Proteomes" id="UP000008035"/>
    </source>
</evidence>
<dbReference type="Pfam" id="PF24072">
    <property type="entry name" value="T7_gp14"/>
    <property type="match status" value="1"/>
</dbReference>
<dbReference type="EMBL" id="HE965803">
    <property type="protein sequence ID" value="CCJ49571.1"/>
    <property type="molecule type" value="Genomic_DNA"/>
</dbReference>
<reference evidence="1 2" key="1">
    <citation type="journal article" date="2012" name="BMC Genomics">
        <title>Comparative genomics of the classical Bordetella subspecies: the evolution and exchange of virulence-associated diversity amongst closely related pathogens.</title>
        <authorList>
            <person name="Park J."/>
            <person name="Zhang Y."/>
            <person name="Buboltz A.M."/>
            <person name="Zhang X."/>
            <person name="Schuster S.C."/>
            <person name="Ahuja U."/>
            <person name="Liu M."/>
            <person name="Miller J.F."/>
            <person name="Sebaihia M."/>
            <person name="Bentley S.D."/>
            <person name="Parkhill J."/>
            <person name="Harvill E.T."/>
        </authorList>
    </citation>
    <scope>NUCLEOTIDE SEQUENCE [LARGE SCALE GENOMIC DNA]</scope>
    <source>
        <strain evidence="1 2">Bpp5</strain>
    </source>
</reference>
<dbReference type="AlphaFoldDB" id="K0M940"/>
<dbReference type="KEGG" id="bpar:BN117_2238"/>
<dbReference type="Proteomes" id="UP000008035">
    <property type="component" value="Chromosome"/>
</dbReference>
<dbReference type="InterPro" id="IPR038996">
    <property type="entry name" value="Gp14"/>
</dbReference>
<name>K0M940_BORPB</name>
<protein>
    <submittedName>
        <fullName evidence="1">Phage protein</fullName>
    </submittedName>
</protein>
<evidence type="ECO:0000313" key="1">
    <source>
        <dbReference type="EMBL" id="CCJ49571.1"/>
    </source>
</evidence>
<sequence length="171" mass="17499">MSGLGLGGLFLQIGGAASSAIGSYYSAATQKINLKTQANLADINARIAELGAQSALLQGQQQVGALTLNAGRLKSRQRAALAANGVDLGEGNAVEIQASTDIMKTIDANTLEANAVRTAWGMRTQATNYQNEALAARATAGAISPGMSAFSSLLGSAGSVASSWYQYSKEK</sequence>
<dbReference type="HOGENOM" id="CLU_130279_0_0_4"/>
<dbReference type="RefSeq" id="WP_015039759.1">
    <property type="nucleotide sequence ID" value="NC_018828.1"/>
</dbReference>
<gene>
    <name evidence="1" type="ordered locus">BN117_2238</name>
</gene>
<proteinExistence type="predicted"/>